<sequence length="65" mass="6694">MSSAKSKFSVADLPVDVFELETGDLEIESLTGGHGMLEHGASRNCGCSCQIIGCSCCSGSPKSPK</sequence>
<reference evidence="1 2" key="1">
    <citation type="submission" date="2018-03" db="EMBL/GenBank/DDBJ databases">
        <title>Genomic Encyclopedia of Type Strains, Phase III (KMG-III): the genomes of soil and plant-associated and newly described type strains.</title>
        <authorList>
            <person name="Whitman W."/>
        </authorList>
    </citation>
    <scope>NUCLEOTIDE SEQUENCE [LARGE SCALE GENOMIC DNA]</scope>
    <source>
        <strain evidence="1 2">CGMCC 4.7104</strain>
    </source>
</reference>
<gene>
    <name evidence="1" type="ORF">B0I32_11677</name>
</gene>
<dbReference type="NCBIfam" id="NF033399">
    <property type="entry name" value="thiazolyl_GetA"/>
    <property type="match status" value="1"/>
</dbReference>
<proteinExistence type="predicted"/>
<evidence type="ECO:0008006" key="3">
    <source>
        <dbReference type="Google" id="ProtNLM"/>
    </source>
</evidence>
<protein>
    <recommendedName>
        <fullName evidence="3">GE37468 family thiazolyl peptide</fullName>
    </recommendedName>
</protein>
<dbReference type="Pfam" id="PF19409">
    <property type="entry name" value="Thiopep_pre"/>
    <property type="match status" value="1"/>
</dbReference>
<dbReference type="OrthoDB" id="4246247at2"/>
<organism evidence="1 2">
    <name type="scientific">Nonomuraea fuscirosea</name>
    <dbReference type="NCBI Taxonomy" id="1291556"/>
    <lineage>
        <taxon>Bacteria</taxon>
        <taxon>Bacillati</taxon>
        <taxon>Actinomycetota</taxon>
        <taxon>Actinomycetes</taxon>
        <taxon>Streptosporangiales</taxon>
        <taxon>Streptosporangiaceae</taxon>
        <taxon>Nonomuraea</taxon>
    </lineage>
</organism>
<evidence type="ECO:0000313" key="1">
    <source>
        <dbReference type="EMBL" id="PRX60686.1"/>
    </source>
</evidence>
<dbReference type="RefSeq" id="WP_106246570.1">
    <property type="nucleotide sequence ID" value="NZ_JBFAIB010000040.1"/>
</dbReference>
<dbReference type="EMBL" id="PVNG01000016">
    <property type="protein sequence ID" value="PRX60686.1"/>
    <property type="molecule type" value="Genomic_DNA"/>
</dbReference>
<keyword evidence="2" id="KW-1185">Reference proteome</keyword>
<dbReference type="AlphaFoldDB" id="A0A2T0MR41"/>
<comment type="caution">
    <text evidence="1">The sequence shown here is derived from an EMBL/GenBank/DDBJ whole genome shotgun (WGS) entry which is preliminary data.</text>
</comment>
<name>A0A2T0MR41_9ACTN</name>
<evidence type="ECO:0000313" key="2">
    <source>
        <dbReference type="Proteomes" id="UP000238312"/>
    </source>
</evidence>
<dbReference type="Proteomes" id="UP000238312">
    <property type="component" value="Unassembled WGS sequence"/>
</dbReference>
<accession>A0A2T0MR41</accession>